<dbReference type="Gene3D" id="3.40.1350.10">
    <property type="match status" value="1"/>
</dbReference>
<reference evidence="3 4" key="1">
    <citation type="submission" date="2019-08" db="EMBL/GenBank/DDBJ databases">
        <title>Complete genome sequence of Thermosulfurimonas marina SU872T, an anaerobic thermophilic chemolithoautotrophic bacterium isolated from a shallow marine hydrothermal vent.</title>
        <authorList>
            <person name="Allioux M."/>
            <person name="Jebbar M."/>
            <person name="Slobodkina G."/>
            <person name="Slobodkin A."/>
            <person name="Moalic Y."/>
            <person name="Frolova A."/>
            <person name="Shao Z."/>
            <person name="Alain K."/>
        </authorList>
    </citation>
    <scope>NUCLEOTIDE SEQUENCE [LARGE SCALE GENOMIC DNA]</scope>
    <source>
        <strain evidence="3 4">SU872</strain>
    </source>
</reference>
<accession>A0A6H1WR16</accession>
<dbReference type="InterPro" id="IPR011335">
    <property type="entry name" value="Restrct_endonuc-II-like"/>
</dbReference>
<evidence type="ECO:0000313" key="4">
    <source>
        <dbReference type="Proteomes" id="UP000501253"/>
    </source>
</evidence>
<dbReference type="InterPro" id="IPR003509">
    <property type="entry name" value="UPF0102_YraN-like"/>
</dbReference>
<dbReference type="PANTHER" id="PTHR34039:SF1">
    <property type="entry name" value="UPF0102 PROTEIN YRAN"/>
    <property type="match status" value="1"/>
</dbReference>
<dbReference type="RefSeq" id="WP_168718996.1">
    <property type="nucleotide sequence ID" value="NZ_CP042909.1"/>
</dbReference>
<organism evidence="3 4">
    <name type="scientific">Thermosulfurimonas marina</name>
    <dbReference type="NCBI Taxonomy" id="2047767"/>
    <lineage>
        <taxon>Bacteria</taxon>
        <taxon>Pseudomonadati</taxon>
        <taxon>Thermodesulfobacteriota</taxon>
        <taxon>Thermodesulfobacteria</taxon>
        <taxon>Thermodesulfobacteriales</taxon>
        <taxon>Thermodesulfobacteriaceae</taxon>
        <taxon>Thermosulfurimonas</taxon>
    </lineage>
</organism>
<dbReference type="KEGG" id="tmai:FVE67_01940"/>
<gene>
    <name evidence="3" type="ORF">FVE67_01940</name>
</gene>
<dbReference type="HAMAP" id="MF_00048">
    <property type="entry name" value="UPF0102"/>
    <property type="match status" value="1"/>
</dbReference>
<dbReference type="SUPFAM" id="SSF52980">
    <property type="entry name" value="Restriction endonuclease-like"/>
    <property type="match status" value="1"/>
</dbReference>
<proteinExistence type="inferred from homology"/>
<protein>
    <recommendedName>
        <fullName evidence="2">UPF0102 protein FVE67_01940</fullName>
    </recommendedName>
</protein>
<dbReference type="NCBIfam" id="NF009154">
    <property type="entry name" value="PRK12497.3-3"/>
    <property type="match status" value="1"/>
</dbReference>
<dbReference type="Pfam" id="PF02021">
    <property type="entry name" value="UPF0102"/>
    <property type="match status" value="1"/>
</dbReference>
<sequence>MDPARYIVELFARFAKTTDPKAFGRLAEDLSARYLRLKGYRLRERNWRCRYGEIDLVAEKGDLLVFVEVKARKGKEKGRPEEALTPQKQEKLLTLARHYLSLYKGSAGRVRFDLLAWDLSGPRPQLRHLKGVIEDG</sequence>
<evidence type="ECO:0000256" key="2">
    <source>
        <dbReference type="HAMAP-Rule" id="MF_00048"/>
    </source>
</evidence>
<dbReference type="InterPro" id="IPR011856">
    <property type="entry name" value="tRNA_endonuc-like_dom_sf"/>
</dbReference>
<dbReference type="AlphaFoldDB" id="A0A6H1WR16"/>
<dbReference type="CDD" id="cd20736">
    <property type="entry name" value="PoNe_Nuclease"/>
    <property type="match status" value="1"/>
</dbReference>
<dbReference type="GO" id="GO:0003676">
    <property type="term" value="F:nucleic acid binding"/>
    <property type="evidence" value="ECO:0007669"/>
    <property type="project" value="InterPro"/>
</dbReference>
<evidence type="ECO:0000256" key="1">
    <source>
        <dbReference type="ARBA" id="ARBA00006738"/>
    </source>
</evidence>
<comment type="similarity">
    <text evidence="1 2">Belongs to the UPF0102 family.</text>
</comment>
<dbReference type="EMBL" id="CP042909">
    <property type="protein sequence ID" value="QJA05633.1"/>
    <property type="molecule type" value="Genomic_DNA"/>
</dbReference>
<name>A0A6H1WR16_9BACT</name>
<keyword evidence="4" id="KW-1185">Reference proteome</keyword>
<dbReference type="Proteomes" id="UP000501253">
    <property type="component" value="Chromosome"/>
</dbReference>
<evidence type="ECO:0000313" key="3">
    <source>
        <dbReference type="EMBL" id="QJA05633.1"/>
    </source>
</evidence>
<dbReference type="PANTHER" id="PTHR34039">
    <property type="entry name" value="UPF0102 PROTEIN YRAN"/>
    <property type="match status" value="1"/>
</dbReference>
<dbReference type="NCBIfam" id="NF009150">
    <property type="entry name" value="PRK12497.1-3"/>
    <property type="match status" value="1"/>
</dbReference>